<keyword evidence="2 7" id="KW-0812">Transmembrane</keyword>
<accession>A0A7J7ZIK8</accession>
<dbReference type="PANTHER" id="PTHR14009">
    <property type="entry name" value="LEUCINE ZIPPER-EF-HAND CONTAINING TRANSMEMBRANE PROTEIN"/>
    <property type="match status" value="1"/>
</dbReference>
<evidence type="ECO:0000313" key="10">
    <source>
        <dbReference type="Proteomes" id="UP000558488"/>
    </source>
</evidence>
<dbReference type="InterPro" id="IPR033122">
    <property type="entry name" value="LETM1-like_RBD"/>
</dbReference>
<reference evidence="9 10" key="1">
    <citation type="journal article" date="2020" name="Nature">
        <title>Six reference-quality genomes reveal evolution of bat adaptations.</title>
        <authorList>
            <person name="Jebb D."/>
            <person name="Huang Z."/>
            <person name="Pippel M."/>
            <person name="Hughes G.M."/>
            <person name="Lavrichenko K."/>
            <person name="Devanna P."/>
            <person name="Winkler S."/>
            <person name="Jermiin L.S."/>
            <person name="Skirmuntt E.C."/>
            <person name="Katzourakis A."/>
            <person name="Burkitt-Gray L."/>
            <person name="Ray D.A."/>
            <person name="Sullivan K.A.M."/>
            <person name="Roscito J.G."/>
            <person name="Kirilenko B.M."/>
            <person name="Davalos L.M."/>
            <person name="Corthals A.P."/>
            <person name="Power M.L."/>
            <person name="Jones G."/>
            <person name="Ransome R.D."/>
            <person name="Dechmann D.K.N."/>
            <person name="Locatelli A.G."/>
            <person name="Puechmaille S.J."/>
            <person name="Fedrigo O."/>
            <person name="Jarvis E.D."/>
            <person name="Hiller M."/>
            <person name="Vernes S.C."/>
            <person name="Myers E.W."/>
            <person name="Teeling E.C."/>
        </authorList>
    </citation>
    <scope>NUCLEOTIDE SEQUENCE [LARGE SCALE GENOMIC DNA]</scope>
    <source>
        <strain evidence="9">MPipKuh1</strain>
        <tissue evidence="9">Flight muscle</tissue>
    </source>
</reference>
<evidence type="ECO:0000256" key="1">
    <source>
        <dbReference type="ARBA" id="ARBA00004434"/>
    </source>
</evidence>
<dbReference type="InterPro" id="IPR044202">
    <property type="entry name" value="LETM1/MDM38-like"/>
</dbReference>
<name>A0A7J7ZIK8_PIPKU</name>
<dbReference type="EMBL" id="JACAGB010000003">
    <property type="protein sequence ID" value="KAF6374097.1"/>
    <property type="molecule type" value="Genomic_DNA"/>
</dbReference>
<feature type="transmembrane region" description="Helical" evidence="7">
    <location>
        <begin position="26"/>
        <end position="49"/>
    </location>
</feature>
<keyword evidence="10" id="KW-1185">Reference proteome</keyword>
<keyword evidence="4 7" id="KW-1133">Transmembrane helix</keyword>
<comment type="caution">
    <text evidence="9">The sequence shown here is derived from an EMBL/GenBank/DDBJ whole genome shotgun (WGS) entry which is preliminary data.</text>
</comment>
<protein>
    <submittedName>
        <fullName evidence="9">Leucine zipper and EF-hand containing transmembrane protein 2</fullName>
    </submittedName>
</protein>
<evidence type="ECO:0000256" key="3">
    <source>
        <dbReference type="ARBA" id="ARBA00022792"/>
    </source>
</evidence>
<keyword evidence="6 7" id="KW-0472">Membrane</keyword>
<evidence type="ECO:0000256" key="4">
    <source>
        <dbReference type="ARBA" id="ARBA00022989"/>
    </source>
</evidence>
<dbReference type="GO" id="GO:0005743">
    <property type="term" value="C:mitochondrial inner membrane"/>
    <property type="evidence" value="ECO:0007669"/>
    <property type="project" value="UniProtKB-SubCell"/>
</dbReference>
<evidence type="ECO:0000256" key="7">
    <source>
        <dbReference type="SAM" id="Phobius"/>
    </source>
</evidence>
<evidence type="ECO:0000313" key="9">
    <source>
        <dbReference type="EMBL" id="KAF6374097.1"/>
    </source>
</evidence>
<dbReference type="Proteomes" id="UP000558488">
    <property type="component" value="Unassembled WGS sequence"/>
</dbReference>
<gene>
    <name evidence="9" type="ORF">mPipKuh1_007522</name>
</gene>
<organism evidence="9 10">
    <name type="scientific">Pipistrellus kuhlii</name>
    <name type="common">Kuhl's pipistrelle</name>
    <dbReference type="NCBI Taxonomy" id="59472"/>
    <lineage>
        <taxon>Eukaryota</taxon>
        <taxon>Metazoa</taxon>
        <taxon>Chordata</taxon>
        <taxon>Craniata</taxon>
        <taxon>Vertebrata</taxon>
        <taxon>Euteleostomi</taxon>
        <taxon>Mammalia</taxon>
        <taxon>Eutheria</taxon>
        <taxon>Laurasiatheria</taxon>
        <taxon>Chiroptera</taxon>
        <taxon>Yangochiroptera</taxon>
        <taxon>Vespertilionidae</taxon>
        <taxon>Pipistrellus</taxon>
    </lineage>
</organism>
<evidence type="ECO:0000256" key="6">
    <source>
        <dbReference type="ARBA" id="ARBA00023136"/>
    </source>
</evidence>
<dbReference type="Pfam" id="PF07766">
    <property type="entry name" value="LETM1_RBD"/>
    <property type="match status" value="1"/>
</dbReference>
<keyword evidence="5" id="KW-0496">Mitochondrion</keyword>
<proteinExistence type="predicted"/>
<evidence type="ECO:0000256" key="5">
    <source>
        <dbReference type="ARBA" id="ARBA00023128"/>
    </source>
</evidence>
<comment type="subcellular location">
    <subcellularLocation>
        <location evidence="1">Mitochondrion inner membrane</location>
        <topology evidence="1">Single-pass membrane protein</topology>
    </subcellularLocation>
</comment>
<sequence>MIWRLLRGHALTRRDRRKLLRTCVDFFRLVPFMVFIIVPFMEFLIPVFLKFFPEMLPSTFESESKKEEKQRKKMAAKLQLARFLQETISEMPKRNRSKLGEASMQQFSSYVKKVSVFDNIGSSNT</sequence>
<dbReference type="GO" id="GO:0030003">
    <property type="term" value="P:intracellular monoatomic cation homeostasis"/>
    <property type="evidence" value="ECO:0007669"/>
    <property type="project" value="TreeGrafter"/>
</dbReference>
<evidence type="ECO:0000256" key="2">
    <source>
        <dbReference type="ARBA" id="ARBA00022692"/>
    </source>
</evidence>
<evidence type="ECO:0000259" key="8">
    <source>
        <dbReference type="Pfam" id="PF07766"/>
    </source>
</evidence>
<dbReference type="GO" id="GO:0043022">
    <property type="term" value="F:ribosome binding"/>
    <property type="evidence" value="ECO:0007669"/>
    <property type="project" value="InterPro"/>
</dbReference>
<keyword evidence="3" id="KW-0999">Mitochondrion inner membrane</keyword>
<dbReference type="PANTHER" id="PTHR14009:SF7">
    <property type="entry name" value="LETM1 DOMAIN-CONTAINING PROTEIN LETM2, MITOCHONDRIAL"/>
    <property type="match status" value="1"/>
</dbReference>
<dbReference type="AlphaFoldDB" id="A0A7J7ZIK8"/>
<feature type="domain" description="Letm1 RBD" evidence="8">
    <location>
        <begin position="11"/>
        <end position="114"/>
    </location>
</feature>